<dbReference type="STRING" id="587636.SAMN05216199_3983"/>
<organism evidence="2 3">
    <name type="scientific">Pedococcus cremeus</name>
    <dbReference type="NCBI Taxonomy" id="587636"/>
    <lineage>
        <taxon>Bacteria</taxon>
        <taxon>Bacillati</taxon>
        <taxon>Actinomycetota</taxon>
        <taxon>Actinomycetes</taxon>
        <taxon>Micrococcales</taxon>
        <taxon>Intrasporangiaceae</taxon>
        <taxon>Pedococcus</taxon>
    </lineage>
</organism>
<keyword evidence="1" id="KW-1133">Transmembrane helix</keyword>
<dbReference type="Gene3D" id="3.30.530.20">
    <property type="match status" value="1"/>
</dbReference>
<evidence type="ECO:0000313" key="3">
    <source>
        <dbReference type="Proteomes" id="UP000199019"/>
    </source>
</evidence>
<dbReference type="SUPFAM" id="SSF55961">
    <property type="entry name" value="Bet v1-like"/>
    <property type="match status" value="1"/>
</dbReference>
<dbReference type="CDD" id="cd05018">
    <property type="entry name" value="CoxG"/>
    <property type="match status" value="1"/>
</dbReference>
<dbReference type="InterPro" id="IPR023393">
    <property type="entry name" value="START-like_dom_sf"/>
</dbReference>
<accession>A0A1H9XLD9</accession>
<dbReference type="AlphaFoldDB" id="A0A1H9XLD9"/>
<keyword evidence="3" id="KW-1185">Reference proteome</keyword>
<evidence type="ECO:0000313" key="2">
    <source>
        <dbReference type="EMBL" id="SES46986.1"/>
    </source>
</evidence>
<dbReference type="Pfam" id="PF06240">
    <property type="entry name" value="COXG"/>
    <property type="match status" value="1"/>
</dbReference>
<protein>
    <recommendedName>
        <fullName evidence="4">Carbon monoxide dehydrogenase subunit G</fullName>
    </recommendedName>
</protein>
<dbReference type="PANTHER" id="PTHR38588:SF1">
    <property type="entry name" value="BLL0334 PROTEIN"/>
    <property type="match status" value="1"/>
</dbReference>
<feature type="transmembrane region" description="Helical" evidence="1">
    <location>
        <begin position="193"/>
        <end position="214"/>
    </location>
</feature>
<proteinExistence type="predicted"/>
<evidence type="ECO:0008006" key="4">
    <source>
        <dbReference type="Google" id="ProtNLM"/>
    </source>
</evidence>
<gene>
    <name evidence="2" type="ORF">SAMN05216199_3983</name>
</gene>
<name>A0A1H9XLD9_9MICO</name>
<keyword evidence="1" id="KW-0812">Transmembrane</keyword>
<dbReference type="PANTHER" id="PTHR38588">
    <property type="entry name" value="BLL0334 PROTEIN"/>
    <property type="match status" value="1"/>
</dbReference>
<reference evidence="3" key="1">
    <citation type="submission" date="2016-10" db="EMBL/GenBank/DDBJ databases">
        <authorList>
            <person name="Varghese N."/>
            <person name="Submissions S."/>
        </authorList>
    </citation>
    <scope>NUCLEOTIDE SEQUENCE [LARGE SCALE GENOMIC DNA]</scope>
    <source>
        <strain evidence="3">CGMCC 1.6963</strain>
    </source>
</reference>
<evidence type="ECO:0000256" key="1">
    <source>
        <dbReference type="SAM" id="Phobius"/>
    </source>
</evidence>
<dbReference type="Proteomes" id="UP000199019">
    <property type="component" value="Unassembled WGS sequence"/>
</dbReference>
<dbReference type="RefSeq" id="WP_091762031.1">
    <property type="nucleotide sequence ID" value="NZ_FOHB01000009.1"/>
</dbReference>
<dbReference type="OrthoDB" id="9787428at2"/>
<dbReference type="EMBL" id="FOHB01000009">
    <property type="protein sequence ID" value="SES46986.1"/>
    <property type="molecule type" value="Genomic_DNA"/>
</dbReference>
<keyword evidence="1" id="KW-0472">Membrane</keyword>
<sequence length="218" mass="21523">MKIAGNATLAAPPERVWDAFHDPESLARCLPGCNTLTEIGPHQYAMSITAGVAAIKGTYDGQVHLTEQAHPEAFTLKAKGSGAPGTVDADVKVRLSPDGNGGTNLTYEADAAVGGAIGGVGQRMLAGVSKKMAGQFFTAVDQDIAGVRKAVPALPAAPALPAIGAAPSVAAPGAPAVYAGSPAGVPLGSDQRFALGVGLGALVALAGVLVGAILGRRG</sequence>
<dbReference type="InterPro" id="IPR010419">
    <property type="entry name" value="CO_DH_gsu"/>
</dbReference>